<sequence>MIMMFTYSVLFIQGACTTTPNWGPGFIPSQLDNMNGHYPFSATPGGKSNMLPERYRDYPGGVECFDVYSPPMTTLYSQVWWKPLPPVDLPADIIKKYSGKGMAIVGWEIDQVRRTANGDVSVPISASYNHHYGSTIIGAGVRFRKVVLDGPNDPHLKDTAKHEAGCGKLPWDQPRYIVEGPELSPRGLPTRQGIQSGNGGEYRKTYHGFAPGHAVVVDSPTSIQITPMQIDTWNRDEMNISGPLPPKFVPGPEPRASLAPRDGAMHSGLLECPMTTRLAKVVDTATYVTVSEGMCEEPIATFQECFQAAAVLLGANTVHWNETGKDSSRPAGCSAINAGGTGVGVFFNDVALAAACSAEARCVCPRDPTPFGQARGALLYQPTNQSADVGAGKAAYFDRKCAAWPATNLLDQKNPTCDIRYYRGGQWACNHMWSLLDADQEIPWTDRPLTFHHKYRFWVQPYRAQYHARLSLGESVGSALLVGSPWEYDVPKCAKGIPGCELVDGTWIHTISGSMMGRHVFVTLNNHCHAPTCLSTSVYACSRGTALSDCNSSTGKLVCETRPIYGGTGHPDISGTRFDEPGYIAIPDCMWGSSEYGLEAPPDLDGVPLHVVKRANATDGHYGEMSGGQPWVLLHERAEVLV</sequence>
<keyword evidence="1" id="KW-0732">Signal</keyword>
<name>A0ABN9XD14_9DINO</name>
<evidence type="ECO:0000313" key="2">
    <source>
        <dbReference type="EMBL" id="CAK0895985.1"/>
    </source>
</evidence>
<dbReference type="Proteomes" id="UP001189429">
    <property type="component" value="Unassembled WGS sequence"/>
</dbReference>
<reference evidence="2" key="1">
    <citation type="submission" date="2023-10" db="EMBL/GenBank/DDBJ databases">
        <authorList>
            <person name="Chen Y."/>
            <person name="Shah S."/>
            <person name="Dougan E. K."/>
            <person name="Thang M."/>
            <person name="Chan C."/>
        </authorList>
    </citation>
    <scope>NUCLEOTIDE SEQUENCE [LARGE SCALE GENOMIC DNA]</scope>
</reference>
<protein>
    <submittedName>
        <fullName evidence="2">Uncharacterized protein</fullName>
    </submittedName>
</protein>
<keyword evidence="3" id="KW-1185">Reference proteome</keyword>
<proteinExistence type="predicted"/>
<feature type="chain" id="PRO_5045626878" evidence="1">
    <location>
        <begin position="18"/>
        <end position="642"/>
    </location>
</feature>
<evidence type="ECO:0000256" key="1">
    <source>
        <dbReference type="SAM" id="SignalP"/>
    </source>
</evidence>
<organism evidence="2 3">
    <name type="scientific">Prorocentrum cordatum</name>
    <dbReference type="NCBI Taxonomy" id="2364126"/>
    <lineage>
        <taxon>Eukaryota</taxon>
        <taxon>Sar</taxon>
        <taxon>Alveolata</taxon>
        <taxon>Dinophyceae</taxon>
        <taxon>Prorocentrales</taxon>
        <taxon>Prorocentraceae</taxon>
        <taxon>Prorocentrum</taxon>
    </lineage>
</organism>
<dbReference type="EMBL" id="CAUYUJ010020121">
    <property type="protein sequence ID" value="CAK0895985.1"/>
    <property type="molecule type" value="Genomic_DNA"/>
</dbReference>
<feature type="signal peptide" evidence="1">
    <location>
        <begin position="1"/>
        <end position="17"/>
    </location>
</feature>
<accession>A0ABN9XD14</accession>
<gene>
    <name evidence="2" type="ORF">PCOR1329_LOCUS74580</name>
</gene>
<evidence type="ECO:0000313" key="3">
    <source>
        <dbReference type="Proteomes" id="UP001189429"/>
    </source>
</evidence>
<comment type="caution">
    <text evidence="2">The sequence shown here is derived from an EMBL/GenBank/DDBJ whole genome shotgun (WGS) entry which is preliminary data.</text>
</comment>